<feature type="coiled-coil region" evidence="3">
    <location>
        <begin position="73"/>
        <end position="135"/>
    </location>
</feature>
<dbReference type="OrthoDB" id="1678955at2759"/>
<sequence length="403" mass="44749">MPMNPQLDSSMVDLQLDKGQTFDQDKKGRLVDDEDTVLATSNMAVSMSQPADALSYGTTLESGLDDKLNDAFVIELQKDLDRKSSQLDIAELKIQGLADEVSKLGKELEMSRKLLDESQMNCAHLENSLHQARKEAQTNLCAADRKASEYSTLRIAAVKMHGHFERLKNCVLLAGLANFSEYLQDLAQSIGSVADGSEDDGTTEFRECLLMLADKVGVLSRQRAELLDRHSKTEAANEQLSKELAEKSELVNTLSFRHQLEKKQGNKEKISFGRLEVHEIAAFILNSTGFYEAINRNNSYYFLSSESLALFTDNLTSRPNYIIGQIVHIERRTAKSAPSSTSERAGDTKDRVDILMSEVGTKQLTLTSEITQLENPYGLTVGCEYLLVTIAMLPDTTIHSPLS</sequence>
<dbReference type="InterPro" id="IPR040040">
    <property type="entry name" value="ATG11"/>
</dbReference>
<dbReference type="AlphaFoldDB" id="A0A9N7MXE9"/>
<dbReference type="Pfam" id="PF10377">
    <property type="entry name" value="ATG11"/>
    <property type="match status" value="1"/>
</dbReference>
<feature type="coiled-coil region" evidence="3">
    <location>
        <begin position="223"/>
        <end position="250"/>
    </location>
</feature>
<evidence type="ECO:0000256" key="2">
    <source>
        <dbReference type="ARBA" id="ARBA00023054"/>
    </source>
</evidence>
<feature type="domain" description="Autophagy-related protein 11 C-terminal" evidence="4">
    <location>
        <begin position="255"/>
        <end position="391"/>
    </location>
</feature>
<dbReference type="GO" id="GO:0060090">
    <property type="term" value="F:molecular adaptor activity"/>
    <property type="evidence" value="ECO:0007669"/>
    <property type="project" value="TreeGrafter"/>
</dbReference>
<dbReference type="GO" id="GO:0000045">
    <property type="term" value="P:autophagosome assembly"/>
    <property type="evidence" value="ECO:0007669"/>
    <property type="project" value="InterPro"/>
</dbReference>
<dbReference type="GO" id="GO:1990316">
    <property type="term" value="C:Atg1/ULK1 kinase complex"/>
    <property type="evidence" value="ECO:0007669"/>
    <property type="project" value="TreeGrafter"/>
</dbReference>
<dbReference type="GO" id="GO:0034727">
    <property type="term" value="P:piecemeal microautophagy of the nucleus"/>
    <property type="evidence" value="ECO:0007669"/>
    <property type="project" value="TreeGrafter"/>
</dbReference>
<proteinExistence type="predicted"/>
<organism evidence="5 6">
    <name type="scientific">Striga hermonthica</name>
    <name type="common">Purple witchweed</name>
    <name type="synonym">Buchnera hermonthica</name>
    <dbReference type="NCBI Taxonomy" id="68872"/>
    <lineage>
        <taxon>Eukaryota</taxon>
        <taxon>Viridiplantae</taxon>
        <taxon>Streptophyta</taxon>
        <taxon>Embryophyta</taxon>
        <taxon>Tracheophyta</taxon>
        <taxon>Spermatophyta</taxon>
        <taxon>Magnoliopsida</taxon>
        <taxon>eudicotyledons</taxon>
        <taxon>Gunneridae</taxon>
        <taxon>Pentapetalae</taxon>
        <taxon>asterids</taxon>
        <taxon>lamiids</taxon>
        <taxon>Lamiales</taxon>
        <taxon>Orobanchaceae</taxon>
        <taxon>Buchnereae</taxon>
        <taxon>Striga</taxon>
    </lineage>
</organism>
<evidence type="ECO:0000256" key="3">
    <source>
        <dbReference type="SAM" id="Coils"/>
    </source>
</evidence>
<dbReference type="InterPro" id="IPR019460">
    <property type="entry name" value="Atg11_C"/>
</dbReference>
<dbReference type="PANTHER" id="PTHR13222">
    <property type="entry name" value="RB1-INDUCIBLE COILED-COIL"/>
    <property type="match status" value="1"/>
</dbReference>
<dbReference type="GO" id="GO:0019901">
    <property type="term" value="F:protein kinase binding"/>
    <property type="evidence" value="ECO:0007669"/>
    <property type="project" value="TreeGrafter"/>
</dbReference>
<dbReference type="EMBL" id="CACSLK010020742">
    <property type="protein sequence ID" value="CAA0821108.1"/>
    <property type="molecule type" value="Genomic_DNA"/>
</dbReference>
<accession>A0A9N7MXE9</accession>
<dbReference type="GO" id="GO:0034517">
    <property type="term" value="P:ribophagy"/>
    <property type="evidence" value="ECO:0007669"/>
    <property type="project" value="TreeGrafter"/>
</dbReference>
<dbReference type="GO" id="GO:0000422">
    <property type="term" value="P:autophagy of mitochondrion"/>
    <property type="evidence" value="ECO:0007669"/>
    <property type="project" value="TreeGrafter"/>
</dbReference>
<name>A0A9N7MXE9_STRHE</name>
<evidence type="ECO:0000313" key="5">
    <source>
        <dbReference type="EMBL" id="CAA0821108.1"/>
    </source>
</evidence>
<dbReference type="PANTHER" id="PTHR13222:SF1">
    <property type="entry name" value="RB1-INDUCIBLE COILED-COIL PROTEIN 1"/>
    <property type="match status" value="1"/>
</dbReference>
<evidence type="ECO:0000259" key="4">
    <source>
        <dbReference type="Pfam" id="PF10377"/>
    </source>
</evidence>
<protein>
    <recommendedName>
        <fullName evidence="4">Autophagy-related protein 11 C-terminal domain-containing protein</fullName>
    </recommendedName>
</protein>
<dbReference type="GO" id="GO:0061709">
    <property type="term" value="P:reticulophagy"/>
    <property type="evidence" value="ECO:0007669"/>
    <property type="project" value="TreeGrafter"/>
</dbReference>
<gene>
    <name evidence="5" type="ORF">SHERM_19110</name>
</gene>
<evidence type="ECO:0000256" key="1">
    <source>
        <dbReference type="ARBA" id="ARBA00023006"/>
    </source>
</evidence>
<keyword evidence="2 3" id="KW-0175">Coiled coil</keyword>
<reference evidence="5" key="1">
    <citation type="submission" date="2019-12" db="EMBL/GenBank/DDBJ databases">
        <authorList>
            <person name="Scholes J."/>
        </authorList>
    </citation>
    <scope>NUCLEOTIDE SEQUENCE</scope>
</reference>
<comment type="caution">
    <text evidence="5">The sequence shown here is derived from an EMBL/GenBank/DDBJ whole genome shotgun (WGS) entry which is preliminary data.</text>
</comment>
<keyword evidence="1" id="KW-0072">Autophagy</keyword>
<evidence type="ECO:0000313" key="6">
    <source>
        <dbReference type="Proteomes" id="UP001153555"/>
    </source>
</evidence>
<dbReference type="Proteomes" id="UP001153555">
    <property type="component" value="Unassembled WGS sequence"/>
</dbReference>
<keyword evidence="6" id="KW-1185">Reference proteome</keyword>
<dbReference type="GO" id="GO:0034045">
    <property type="term" value="C:phagophore assembly site membrane"/>
    <property type="evidence" value="ECO:0007669"/>
    <property type="project" value="TreeGrafter"/>
</dbReference>